<proteinExistence type="predicted"/>
<protein>
    <submittedName>
        <fullName evidence="1">Uncharacterized protein</fullName>
    </submittedName>
</protein>
<evidence type="ECO:0000313" key="2">
    <source>
        <dbReference type="Proteomes" id="UP001152622"/>
    </source>
</evidence>
<accession>A0A9Q1EHI4</accession>
<organism evidence="1 2">
    <name type="scientific">Synaphobranchus kaupii</name>
    <name type="common">Kaup's arrowtooth eel</name>
    <dbReference type="NCBI Taxonomy" id="118154"/>
    <lineage>
        <taxon>Eukaryota</taxon>
        <taxon>Metazoa</taxon>
        <taxon>Chordata</taxon>
        <taxon>Craniata</taxon>
        <taxon>Vertebrata</taxon>
        <taxon>Euteleostomi</taxon>
        <taxon>Actinopterygii</taxon>
        <taxon>Neopterygii</taxon>
        <taxon>Teleostei</taxon>
        <taxon>Anguilliformes</taxon>
        <taxon>Synaphobranchidae</taxon>
        <taxon>Synaphobranchus</taxon>
    </lineage>
</organism>
<reference evidence="1" key="1">
    <citation type="journal article" date="2023" name="Science">
        <title>Genome structures resolve the early diversification of teleost fishes.</title>
        <authorList>
            <person name="Parey E."/>
            <person name="Louis A."/>
            <person name="Montfort J."/>
            <person name="Bouchez O."/>
            <person name="Roques C."/>
            <person name="Iampietro C."/>
            <person name="Lluch J."/>
            <person name="Castinel A."/>
            <person name="Donnadieu C."/>
            <person name="Desvignes T."/>
            <person name="Floi Bucao C."/>
            <person name="Jouanno E."/>
            <person name="Wen M."/>
            <person name="Mejri S."/>
            <person name="Dirks R."/>
            <person name="Jansen H."/>
            <person name="Henkel C."/>
            <person name="Chen W.J."/>
            <person name="Zahm M."/>
            <person name="Cabau C."/>
            <person name="Klopp C."/>
            <person name="Thompson A.W."/>
            <person name="Robinson-Rechavi M."/>
            <person name="Braasch I."/>
            <person name="Lecointre G."/>
            <person name="Bobe J."/>
            <person name="Postlethwait J.H."/>
            <person name="Berthelot C."/>
            <person name="Roest Crollius H."/>
            <person name="Guiguen Y."/>
        </authorList>
    </citation>
    <scope>NUCLEOTIDE SEQUENCE</scope>
    <source>
        <strain evidence="1">WJC10195</strain>
    </source>
</reference>
<comment type="caution">
    <text evidence="1">The sequence shown here is derived from an EMBL/GenBank/DDBJ whole genome shotgun (WGS) entry which is preliminary data.</text>
</comment>
<sequence length="95" mass="9916">MGLDTVALATCGSAPLLLDKSVEEWLVEKKGAENRKGLGTLILLLGGEERLDLYSTWPACSPDPEVASAPVIFTLCVFGGCYGSGPDAAMDSGRI</sequence>
<dbReference type="Proteomes" id="UP001152622">
    <property type="component" value="Chromosome 17"/>
</dbReference>
<keyword evidence="2" id="KW-1185">Reference proteome</keyword>
<name>A0A9Q1EHI4_SYNKA</name>
<gene>
    <name evidence="1" type="ORF">SKAU_G00356750</name>
</gene>
<dbReference type="EMBL" id="JAINUF010000017">
    <property type="protein sequence ID" value="KAJ8338889.1"/>
    <property type="molecule type" value="Genomic_DNA"/>
</dbReference>
<evidence type="ECO:0000313" key="1">
    <source>
        <dbReference type="EMBL" id="KAJ8338889.1"/>
    </source>
</evidence>
<dbReference type="AlphaFoldDB" id="A0A9Q1EHI4"/>